<gene>
    <name evidence="1" type="ORF">HJ536_18925</name>
</gene>
<dbReference type="AlphaFoldDB" id="A0A850Q947"/>
<sequence length="115" mass="12327">MNEKGLDSGDDAFLSGALLDGWYAPSLRGDGAAGIGRWSEDALFDFLSQGRNEHAVVFGSMTEAFNNSLQFMTDDDLRAMAVYLKSLPGEDPAWTPAPAEVTTLAQAARSDLPRA</sequence>
<dbReference type="InterPro" id="IPR036909">
    <property type="entry name" value="Cyt_c-like_dom_sf"/>
</dbReference>
<dbReference type="GO" id="GO:0009055">
    <property type="term" value="F:electron transfer activity"/>
    <property type="evidence" value="ECO:0007669"/>
    <property type="project" value="InterPro"/>
</dbReference>
<dbReference type="InterPro" id="IPR051459">
    <property type="entry name" value="Cytochrome_c-type_DH"/>
</dbReference>
<dbReference type="PANTHER" id="PTHR35008:SF8">
    <property type="entry name" value="ALCOHOL DEHYDROGENASE CYTOCHROME C SUBUNIT"/>
    <property type="match status" value="1"/>
</dbReference>
<accession>A0A850Q947</accession>
<dbReference type="RefSeq" id="WP_177158956.1">
    <property type="nucleotide sequence ID" value="NZ_JABCJE010000015.1"/>
</dbReference>
<evidence type="ECO:0008006" key="3">
    <source>
        <dbReference type="Google" id="ProtNLM"/>
    </source>
</evidence>
<organism evidence="1 2">
    <name type="scientific">Donghicola mangrovi</name>
    <dbReference type="NCBI Taxonomy" id="2729614"/>
    <lineage>
        <taxon>Bacteria</taxon>
        <taxon>Pseudomonadati</taxon>
        <taxon>Pseudomonadota</taxon>
        <taxon>Alphaproteobacteria</taxon>
        <taxon>Rhodobacterales</taxon>
        <taxon>Roseobacteraceae</taxon>
        <taxon>Donghicola</taxon>
    </lineage>
</organism>
<dbReference type="SUPFAM" id="SSF46626">
    <property type="entry name" value="Cytochrome c"/>
    <property type="match status" value="1"/>
</dbReference>
<dbReference type="Proteomes" id="UP000592216">
    <property type="component" value="Unassembled WGS sequence"/>
</dbReference>
<proteinExistence type="predicted"/>
<dbReference type="EMBL" id="JABCJE010000015">
    <property type="protein sequence ID" value="NVO25434.1"/>
    <property type="molecule type" value="Genomic_DNA"/>
</dbReference>
<protein>
    <recommendedName>
        <fullName evidence="3">Cytochrome c domain-containing protein</fullName>
    </recommendedName>
</protein>
<dbReference type="PANTHER" id="PTHR35008">
    <property type="entry name" value="BLL4482 PROTEIN-RELATED"/>
    <property type="match status" value="1"/>
</dbReference>
<name>A0A850Q947_9RHOB</name>
<evidence type="ECO:0000313" key="2">
    <source>
        <dbReference type="Proteomes" id="UP000592216"/>
    </source>
</evidence>
<comment type="caution">
    <text evidence="1">The sequence shown here is derived from an EMBL/GenBank/DDBJ whole genome shotgun (WGS) entry which is preliminary data.</text>
</comment>
<evidence type="ECO:0000313" key="1">
    <source>
        <dbReference type="EMBL" id="NVO25434.1"/>
    </source>
</evidence>
<dbReference type="GO" id="GO:0020037">
    <property type="term" value="F:heme binding"/>
    <property type="evidence" value="ECO:0007669"/>
    <property type="project" value="InterPro"/>
</dbReference>
<reference evidence="1 2" key="1">
    <citation type="submission" date="2020-04" db="EMBL/GenBank/DDBJ databases">
        <title>Donghicola sp., a member of the Rhodobacteraceae family isolated from mangrove forest in Thailand.</title>
        <authorList>
            <person name="Charoenyingcharoen P."/>
            <person name="Yukphan P."/>
        </authorList>
    </citation>
    <scope>NUCLEOTIDE SEQUENCE [LARGE SCALE GENOMIC DNA]</scope>
    <source>
        <strain evidence="1 2">B5-SW-15</strain>
    </source>
</reference>